<comment type="caution">
    <text evidence="1">The sequence shown here is derived from an EMBL/GenBank/DDBJ whole genome shotgun (WGS) entry which is preliminary data.</text>
</comment>
<evidence type="ECO:0000313" key="2">
    <source>
        <dbReference type="Proteomes" id="UP001500967"/>
    </source>
</evidence>
<evidence type="ECO:0000313" key="1">
    <source>
        <dbReference type="EMBL" id="GAA0265071.1"/>
    </source>
</evidence>
<name>A0ABP3EJ68_9ACTN</name>
<organism evidence="1 2">
    <name type="scientific">Cryptosporangium japonicum</name>
    <dbReference type="NCBI Taxonomy" id="80872"/>
    <lineage>
        <taxon>Bacteria</taxon>
        <taxon>Bacillati</taxon>
        <taxon>Actinomycetota</taxon>
        <taxon>Actinomycetes</taxon>
        <taxon>Cryptosporangiales</taxon>
        <taxon>Cryptosporangiaceae</taxon>
        <taxon>Cryptosporangium</taxon>
    </lineage>
</organism>
<sequence length="57" mass="6764">MYRLHCPECARPGVTRTNRREVQALANTHNQMLHRGRPVATVRMAGWNLFRRVIRQH</sequence>
<gene>
    <name evidence="1" type="ORF">GCM10009539_59440</name>
</gene>
<reference evidence="2" key="1">
    <citation type="journal article" date="2019" name="Int. J. Syst. Evol. Microbiol.">
        <title>The Global Catalogue of Microorganisms (GCM) 10K type strain sequencing project: providing services to taxonomists for standard genome sequencing and annotation.</title>
        <authorList>
            <consortium name="The Broad Institute Genomics Platform"/>
            <consortium name="The Broad Institute Genome Sequencing Center for Infectious Disease"/>
            <person name="Wu L."/>
            <person name="Ma J."/>
        </authorList>
    </citation>
    <scope>NUCLEOTIDE SEQUENCE [LARGE SCALE GENOMIC DNA]</scope>
    <source>
        <strain evidence="2">JCM 10425</strain>
    </source>
</reference>
<keyword evidence="2" id="KW-1185">Reference proteome</keyword>
<dbReference type="EMBL" id="BAAAGX010000023">
    <property type="protein sequence ID" value="GAA0265071.1"/>
    <property type="molecule type" value="Genomic_DNA"/>
</dbReference>
<protein>
    <submittedName>
        <fullName evidence="1">Uncharacterized protein</fullName>
    </submittedName>
</protein>
<dbReference type="Proteomes" id="UP001500967">
    <property type="component" value="Unassembled WGS sequence"/>
</dbReference>
<proteinExistence type="predicted"/>
<accession>A0ABP3EJ68</accession>